<dbReference type="RefSeq" id="XP_033659040.1">
    <property type="nucleotide sequence ID" value="XM_033797458.1"/>
</dbReference>
<dbReference type="GeneID" id="54550633"/>
<gene>
    <name evidence="1" type="ORF">EI97DRAFT_429522</name>
</gene>
<reference evidence="1" key="1">
    <citation type="journal article" date="2020" name="Stud. Mycol.">
        <title>101 Dothideomycetes genomes: a test case for predicting lifestyles and emergence of pathogens.</title>
        <authorList>
            <person name="Haridas S."/>
            <person name="Albert R."/>
            <person name="Binder M."/>
            <person name="Bloem J."/>
            <person name="Labutti K."/>
            <person name="Salamov A."/>
            <person name="Andreopoulos B."/>
            <person name="Baker S."/>
            <person name="Barry K."/>
            <person name="Bills G."/>
            <person name="Bluhm B."/>
            <person name="Cannon C."/>
            <person name="Castanera R."/>
            <person name="Culley D."/>
            <person name="Daum C."/>
            <person name="Ezra D."/>
            <person name="Gonzalez J."/>
            <person name="Henrissat B."/>
            <person name="Kuo A."/>
            <person name="Liang C."/>
            <person name="Lipzen A."/>
            <person name="Lutzoni F."/>
            <person name="Magnuson J."/>
            <person name="Mondo S."/>
            <person name="Nolan M."/>
            <person name="Ohm R."/>
            <person name="Pangilinan J."/>
            <person name="Park H.-J."/>
            <person name="Ramirez L."/>
            <person name="Alfaro M."/>
            <person name="Sun H."/>
            <person name="Tritt A."/>
            <person name="Yoshinaga Y."/>
            <person name="Zwiers L.-H."/>
            <person name="Turgeon B."/>
            <person name="Goodwin S."/>
            <person name="Spatafora J."/>
            <person name="Crous P."/>
            <person name="Grigoriev I."/>
        </authorList>
    </citation>
    <scope>NUCLEOTIDE SEQUENCE</scope>
    <source>
        <strain evidence="1">CBS 379.55</strain>
    </source>
</reference>
<protein>
    <submittedName>
        <fullName evidence="1">Uncharacterized protein</fullName>
    </submittedName>
</protein>
<evidence type="ECO:0000313" key="2">
    <source>
        <dbReference type="Proteomes" id="UP000800097"/>
    </source>
</evidence>
<keyword evidence="2" id="KW-1185">Reference proteome</keyword>
<dbReference type="EMBL" id="ML986484">
    <property type="protein sequence ID" value="KAF2281503.1"/>
    <property type="molecule type" value="Genomic_DNA"/>
</dbReference>
<evidence type="ECO:0000313" key="1">
    <source>
        <dbReference type="EMBL" id="KAF2281503.1"/>
    </source>
</evidence>
<sequence length="58" mass="6349">MIAGPTAIAHRKPWHGSVIDAAPSLCGRHVIGISRWLKHMWSAIHSVWQIDLVLAGSI</sequence>
<accession>A0A6A6JZJ2</accession>
<dbReference type="AlphaFoldDB" id="A0A6A6JZJ2"/>
<dbReference type="Proteomes" id="UP000800097">
    <property type="component" value="Unassembled WGS sequence"/>
</dbReference>
<organism evidence="1 2">
    <name type="scientific">Westerdykella ornata</name>
    <dbReference type="NCBI Taxonomy" id="318751"/>
    <lineage>
        <taxon>Eukaryota</taxon>
        <taxon>Fungi</taxon>
        <taxon>Dikarya</taxon>
        <taxon>Ascomycota</taxon>
        <taxon>Pezizomycotina</taxon>
        <taxon>Dothideomycetes</taxon>
        <taxon>Pleosporomycetidae</taxon>
        <taxon>Pleosporales</taxon>
        <taxon>Sporormiaceae</taxon>
        <taxon>Westerdykella</taxon>
    </lineage>
</organism>
<name>A0A6A6JZJ2_WESOR</name>
<proteinExistence type="predicted"/>